<reference evidence="1" key="1">
    <citation type="submission" date="2022-06" db="EMBL/GenBank/DDBJ databases">
        <authorList>
            <consortium name="SYNGENTA / RWTH Aachen University"/>
        </authorList>
    </citation>
    <scope>NUCLEOTIDE SEQUENCE</scope>
</reference>
<proteinExistence type="predicted"/>
<evidence type="ECO:0000313" key="1">
    <source>
        <dbReference type="EMBL" id="CAH7668908.1"/>
    </source>
</evidence>
<evidence type="ECO:0000313" key="2">
    <source>
        <dbReference type="Proteomes" id="UP001153365"/>
    </source>
</evidence>
<comment type="caution">
    <text evidence="1">The sequence shown here is derived from an EMBL/GenBank/DDBJ whole genome shotgun (WGS) entry which is preliminary data.</text>
</comment>
<dbReference type="EMBL" id="CALTRL010000619">
    <property type="protein sequence ID" value="CAH7668908.1"/>
    <property type="molecule type" value="Genomic_DNA"/>
</dbReference>
<gene>
    <name evidence="1" type="ORF">PPACK8108_LOCUS3480</name>
</gene>
<protein>
    <submittedName>
        <fullName evidence="1">Uncharacterized protein</fullName>
    </submittedName>
</protein>
<name>A0AAV0ALZ1_PHAPC</name>
<dbReference type="Proteomes" id="UP001153365">
    <property type="component" value="Unassembled WGS sequence"/>
</dbReference>
<sequence length="127" mass="14602">MKSRPEKGKAYMTGKTCMTKAFLDNKEVKSLLDGGVSGHSTTICDRSVRLKLEFVLMKNAITMYFIIENSFQTLYGIDSNQIKERSFKIGYENKREKFAFIKSIMKDSEKSSDEIIRFDITLSDCKI</sequence>
<organism evidence="1 2">
    <name type="scientific">Phakopsora pachyrhizi</name>
    <name type="common">Asian soybean rust disease fungus</name>
    <dbReference type="NCBI Taxonomy" id="170000"/>
    <lineage>
        <taxon>Eukaryota</taxon>
        <taxon>Fungi</taxon>
        <taxon>Dikarya</taxon>
        <taxon>Basidiomycota</taxon>
        <taxon>Pucciniomycotina</taxon>
        <taxon>Pucciniomycetes</taxon>
        <taxon>Pucciniales</taxon>
        <taxon>Phakopsoraceae</taxon>
        <taxon>Phakopsora</taxon>
    </lineage>
</organism>
<keyword evidence="2" id="KW-1185">Reference proteome</keyword>
<accession>A0AAV0ALZ1</accession>
<feature type="non-terminal residue" evidence="1">
    <location>
        <position position="127"/>
    </location>
</feature>
<dbReference type="AlphaFoldDB" id="A0AAV0ALZ1"/>